<dbReference type="GO" id="GO:0008270">
    <property type="term" value="F:zinc ion binding"/>
    <property type="evidence" value="ECO:0007669"/>
    <property type="project" value="UniProtKB-KW"/>
</dbReference>
<dbReference type="FunFam" id="2.40.50.140:FF:000041">
    <property type="entry name" value="Replication protein A subunit"/>
    <property type="match status" value="1"/>
</dbReference>
<dbReference type="Pfam" id="PF01336">
    <property type="entry name" value="tRNA_anti-codon"/>
    <property type="match status" value="1"/>
</dbReference>
<keyword evidence="5" id="KW-0238">DNA-binding</keyword>
<feature type="domain" description="Replication factor A C-terminal" evidence="7">
    <location>
        <begin position="301"/>
        <end position="431"/>
    </location>
</feature>
<evidence type="ECO:0000313" key="9">
    <source>
        <dbReference type="EMBL" id="CAE4615488.1"/>
    </source>
</evidence>
<evidence type="ECO:0000256" key="5">
    <source>
        <dbReference type="ARBA" id="ARBA00023125"/>
    </source>
</evidence>
<dbReference type="EMBL" id="HBNR01051327">
    <property type="protein sequence ID" value="CAE4615488.1"/>
    <property type="molecule type" value="Transcribed_RNA"/>
</dbReference>
<evidence type="ECO:0000256" key="4">
    <source>
        <dbReference type="ARBA" id="ARBA00022833"/>
    </source>
</evidence>
<dbReference type="PANTHER" id="PTHR47165">
    <property type="entry name" value="OS03G0429900 PROTEIN"/>
    <property type="match status" value="1"/>
</dbReference>
<dbReference type="InterPro" id="IPR031657">
    <property type="entry name" value="REPA_OB_2"/>
</dbReference>
<dbReference type="InterPro" id="IPR004365">
    <property type="entry name" value="NA-bd_OB_tRNA"/>
</dbReference>
<dbReference type="SUPFAM" id="SSF50249">
    <property type="entry name" value="Nucleic acid-binding proteins"/>
    <property type="match status" value="3"/>
</dbReference>
<dbReference type="Gene3D" id="2.40.50.140">
    <property type="entry name" value="Nucleic acid-binding proteins"/>
    <property type="match status" value="3"/>
</dbReference>
<keyword evidence="2" id="KW-0479">Metal-binding</keyword>
<dbReference type="GO" id="GO:0003677">
    <property type="term" value="F:DNA binding"/>
    <property type="evidence" value="ECO:0007669"/>
    <property type="project" value="UniProtKB-KW"/>
</dbReference>
<protein>
    <recommendedName>
        <fullName evidence="10">Replication protein A subunit</fullName>
    </recommendedName>
</protein>
<accession>A0A7S4V9D6</accession>
<dbReference type="CDD" id="cd04474">
    <property type="entry name" value="RPA1_DBD_A"/>
    <property type="match status" value="1"/>
</dbReference>
<evidence type="ECO:0000256" key="1">
    <source>
        <dbReference type="ARBA" id="ARBA00005690"/>
    </source>
</evidence>
<keyword evidence="4" id="KW-0862">Zinc</keyword>
<dbReference type="AlphaFoldDB" id="A0A7S4V9D6"/>
<evidence type="ECO:0000259" key="7">
    <source>
        <dbReference type="Pfam" id="PF08646"/>
    </source>
</evidence>
<keyword evidence="3" id="KW-0863">Zinc-finger</keyword>
<comment type="similarity">
    <text evidence="1">Belongs to the replication factor A protein 1 family.</text>
</comment>
<gene>
    <name evidence="9" type="ORF">AMON00008_LOCUS35922</name>
</gene>
<evidence type="ECO:0000259" key="6">
    <source>
        <dbReference type="Pfam" id="PF01336"/>
    </source>
</evidence>
<dbReference type="PANTHER" id="PTHR47165:SF4">
    <property type="entry name" value="OS03G0429900 PROTEIN"/>
    <property type="match status" value="1"/>
</dbReference>
<reference evidence="9" key="1">
    <citation type="submission" date="2021-01" db="EMBL/GenBank/DDBJ databases">
        <authorList>
            <person name="Corre E."/>
            <person name="Pelletier E."/>
            <person name="Niang G."/>
            <person name="Scheremetjew M."/>
            <person name="Finn R."/>
            <person name="Kale V."/>
            <person name="Holt S."/>
            <person name="Cochrane G."/>
            <person name="Meng A."/>
            <person name="Brown T."/>
            <person name="Cohen L."/>
        </authorList>
    </citation>
    <scope>NUCLEOTIDE SEQUENCE</scope>
    <source>
        <strain evidence="9">CCMP3105</strain>
    </source>
</reference>
<evidence type="ECO:0000256" key="2">
    <source>
        <dbReference type="ARBA" id="ARBA00022723"/>
    </source>
</evidence>
<proteinExistence type="inferred from homology"/>
<feature type="domain" description="Replication protein A OB" evidence="8">
    <location>
        <begin position="128"/>
        <end position="221"/>
    </location>
</feature>
<dbReference type="CDD" id="cd04475">
    <property type="entry name" value="RPA1_DBD_B"/>
    <property type="match status" value="1"/>
</dbReference>
<dbReference type="Pfam" id="PF16900">
    <property type="entry name" value="REPA_OB_2"/>
    <property type="match status" value="1"/>
</dbReference>
<evidence type="ECO:0008006" key="10">
    <source>
        <dbReference type="Google" id="ProtNLM"/>
    </source>
</evidence>
<feature type="domain" description="OB" evidence="6">
    <location>
        <begin position="17"/>
        <end position="102"/>
    </location>
</feature>
<dbReference type="InterPro" id="IPR013955">
    <property type="entry name" value="Rep_factor-A_C"/>
</dbReference>
<dbReference type="Pfam" id="PF08646">
    <property type="entry name" value="Rep_fac-A_C"/>
    <property type="match status" value="1"/>
</dbReference>
<evidence type="ECO:0000259" key="8">
    <source>
        <dbReference type="Pfam" id="PF16900"/>
    </source>
</evidence>
<evidence type="ECO:0000256" key="3">
    <source>
        <dbReference type="ARBA" id="ARBA00022771"/>
    </source>
</evidence>
<sequence>MSDFMPIREVTTYQKNWTIRGRVTNKTPIRTFGKASGGKVFSVDILDESAVEIRASFFNQAADASYDKLQKGQCYTFSKGSVRIANKQFNSTNHKYELVFDKFWQVDAAEDTTQIQSFRFSIVDIGSIRTRKIPCKVDLCGVVVKANPYISITAKDGTELAKREVVIADQSGCTILVILWGDRAKTEDEKFANNTILGLKGVLIKEWNDGRHGTHLSEGELILNPDIPEAQQVRQWWMQGGCNQSLVALSTPTGVSDGGSGTVVGLAELPQAVSKTTAIQVFIVFCRLHSVQMMRQGEPMPLYYKACQESKGNGTWFCNRRVDEAGFCAGCNRTVKHELKLNIRCHYSDYLDSNWIGTFHDPATQILGFDAEEASEYESGKGGRELLETKIKEQYYSQPLQLMVRAKMEMFNDQPRINVGVFDAVAVDLGSRGRDLLEEIRQMVTE</sequence>
<organism evidence="9">
    <name type="scientific">Alexandrium monilatum</name>
    <dbReference type="NCBI Taxonomy" id="311494"/>
    <lineage>
        <taxon>Eukaryota</taxon>
        <taxon>Sar</taxon>
        <taxon>Alveolata</taxon>
        <taxon>Dinophyceae</taxon>
        <taxon>Gonyaulacales</taxon>
        <taxon>Pyrocystaceae</taxon>
        <taxon>Alexandrium</taxon>
    </lineage>
</organism>
<name>A0A7S4V9D6_9DINO</name>
<dbReference type="InterPro" id="IPR012340">
    <property type="entry name" value="NA-bd_OB-fold"/>
</dbReference>